<dbReference type="RefSeq" id="WP_275685784.1">
    <property type="nucleotide sequence ID" value="NZ_JAJLJH010000019.1"/>
</dbReference>
<evidence type="ECO:0000313" key="2">
    <source>
        <dbReference type="Proteomes" id="UP001139353"/>
    </source>
</evidence>
<gene>
    <name evidence="1" type="primary">tagF</name>
    <name evidence="1" type="ORF">LPC04_28790</name>
</gene>
<dbReference type="NCBIfam" id="TIGR03373">
    <property type="entry name" value="VI_minor_4"/>
    <property type="match status" value="1"/>
</dbReference>
<dbReference type="AlphaFoldDB" id="A0A9X2C2U3"/>
<dbReference type="InterPro" id="IPR038225">
    <property type="entry name" value="TagF_sf"/>
</dbReference>
<organism evidence="1 2">
    <name type="scientific">Scleromatobacter humisilvae</name>
    <dbReference type="NCBI Taxonomy" id="2897159"/>
    <lineage>
        <taxon>Bacteria</taxon>
        <taxon>Pseudomonadati</taxon>
        <taxon>Pseudomonadota</taxon>
        <taxon>Betaproteobacteria</taxon>
        <taxon>Burkholderiales</taxon>
        <taxon>Sphaerotilaceae</taxon>
        <taxon>Scleromatobacter</taxon>
    </lineage>
</organism>
<reference evidence="1" key="1">
    <citation type="submission" date="2021-11" db="EMBL/GenBank/DDBJ databases">
        <title>BS-T2-15 a new species belonging to the Comamonadaceae family isolated from the soil of a French oak forest.</title>
        <authorList>
            <person name="Mieszkin S."/>
            <person name="Alain K."/>
        </authorList>
    </citation>
    <scope>NUCLEOTIDE SEQUENCE</scope>
    <source>
        <strain evidence="1">BS-T2-15</strain>
    </source>
</reference>
<dbReference type="Proteomes" id="UP001139353">
    <property type="component" value="Unassembled WGS sequence"/>
</dbReference>
<dbReference type="EMBL" id="JAJLJH010000019">
    <property type="protein sequence ID" value="MCK9689732.1"/>
    <property type="molecule type" value="Genomic_DNA"/>
</dbReference>
<proteinExistence type="predicted"/>
<dbReference type="InterPro" id="IPR017748">
    <property type="entry name" value="TagF"/>
</dbReference>
<keyword evidence="2" id="KW-1185">Reference proteome</keyword>
<dbReference type="PIRSF" id="PIRSF029287">
    <property type="entry name" value="UCP029287"/>
    <property type="match status" value="1"/>
</dbReference>
<dbReference type="Gene3D" id="3.40.1730.10">
    <property type="entry name" value="pa0076 domain"/>
    <property type="match status" value="1"/>
</dbReference>
<accession>A0A9X2C2U3</accession>
<comment type="caution">
    <text evidence="1">The sequence shown here is derived from an EMBL/GenBank/DDBJ whole genome shotgun (WGS) entry which is preliminary data.</text>
</comment>
<sequence length="197" mass="20878">MAGGFYGKLPSEGDFVTRRLPWEFTSAWDDWLQQGMQASREALGARWLELYLSAPIWRFQVAPGVCGPMGWRGLFFASVDRVGRYFPLTLAFPDAGATGLASLSNEPEAWLGIEDAALAGLAPTLPIADFDRMMEALALPAGAAADPARPRACFYTAGSDDVPARGMSLAALPPPASFVDLIAPAAPASSSALTDLL</sequence>
<evidence type="ECO:0000313" key="1">
    <source>
        <dbReference type="EMBL" id="MCK9689732.1"/>
    </source>
</evidence>
<protein>
    <submittedName>
        <fullName evidence="1">Type VI secretion system-associated protein TagF</fullName>
    </submittedName>
</protein>
<dbReference type="Pfam" id="PF09867">
    <property type="entry name" value="TagF_N"/>
    <property type="match status" value="1"/>
</dbReference>
<name>A0A9X2C2U3_9BURK</name>